<dbReference type="KEGG" id="kphy:AOZ06_52305"/>
<organism evidence="2 3">
    <name type="scientific">Kibdelosporangium phytohabitans</name>
    <dbReference type="NCBI Taxonomy" id="860235"/>
    <lineage>
        <taxon>Bacteria</taxon>
        <taxon>Bacillati</taxon>
        <taxon>Actinomycetota</taxon>
        <taxon>Actinomycetes</taxon>
        <taxon>Pseudonocardiales</taxon>
        <taxon>Pseudonocardiaceae</taxon>
        <taxon>Kibdelosporangium</taxon>
    </lineage>
</organism>
<accession>A0A0N9IFT4</accession>
<keyword evidence="1" id="KW-0472">Membrane</keyword>
<keyword evidence="3" id="KW-1185">Reference proteome</keyword>
<name>A0A0N9IFT4_9PSEU</name>
<proteinExistence type="predicted"/>
<dbReference type="Pfam" id="PF19690">
    <property type="entry name" value="DUF6191"/>
    <property type="match status" value="1"/>
</dbReference>
<sequence length="99" mass="11168">MEMMWGVSLPALAVLLIGMAILELVWRRIRRAKKSGAPFSGMAFDEFTAFLHGSKRVELDQRVTQSLMREEEQDGAPPHLVDLDRGVVFLNRPDGDSKK</sequence>
<evidence type="ECO:0000313" key="2">
    <source>
        <dbReference type="EMBL" id="ALG14328.1"/>
    </source>
</evidence>
<dbReference type="EMBL" id="CP012752">
    <property type="protein sequence ID" value="ALG14328.1"/>
    <property type="molecule type" value="Genomic_DNA"/>
</dbReference>
<evidence type="ECO:0000313" key="3">
    <source>
        <dbReference type="Proteomes" id="UP000063699"/>
    </source>
</evidence>
<keyword evidence="1" id="KW-1133">Transmembrane helix</keyword>
<dbReference type="Proteomes" id="UP000063699">
    <property type="component" value="Chromosome"/>
</dbReference>
<evidence type="ECO:0000256" key="1">
    <source>
        <dbReference type="SAM" id="Phobius"/>
    </source>
</evidence>
<dbReference type="STRING" id="860235.AOZ06_52305"/>
<dbReference type="InterPro" id="IPR045684">
    <property type="entry name" value="DUF6191"/>
</dbReference>
<keyword evidence="1" id="KW-0812">Transmembrane</keyword>
<protein>
    <submittedName>
        <fullName evidence="2">Uncharacterized protein</fullName>
    </submittedName>
</protein>
<reference evidence="2 3" key="1">
    <citation type="submission" date="2015-07" db="EMBL/GenBank/DDBJ databases">
        <title>Genome sequencing of Kibdelosporangium phytohabitans.</title>
        <authorList>
            <person name="Qin S."/>
            <person name="Xing K."/>
        </authorList>
    </citation>
    <scope>NUCLEOTIDE SEQUENCE [LARGE SCALE GENOMIC DNA]</scope>
    <source>
        <strain evidence="2 3">KLBMP1111</strain>
    </source>
</reference>
<feature type="transmembrane region" description="Helical" evidence="1">
    <location>
        <begin position="6"/>
        <end position="26"/>
    </location>
</feature>
<gene>
    <name evidence="2" type="ORF">AOZ06_52305</name>
</gene>
<dbReference type="AlphaFoldDB" id="A0A0N9IFT4"/>